<accession>A0A1Q9DXJ4</accession>
<dbReference type="Proteomes" id="UP000186817">
    <property type="component" value="Unassembled WGS sequence"/>
</dbReference>
<organism evidence="3 4">
    <name type="scientific">Symbiodinium microadriaticum</name>
    <name type="common">Dinoflagellate</name>
    <name type="synonym">Zooxanthella microadriatica</name>
    <dbReference type="NCBI Taxonomy" id="2951"/>
    <lineage>
        <taxon>Eukaryota</taxon>
        <taxon>Sar</taxon>
        <taxon>Alveolata</taxon>
        <taxon>Dinophyceae</taxon>
        <taxon>Suessiales</taxon>
        <taxon>Symbiodiniaceae</taxon>
        <taxon>Symbiodinium</taxon>
    </lineage>
</organism>
<feature type="compositionally biased region" description="Basic and acidic residues" evidence="1">
    <location>
        <begin position="170"/>
        <end position="190"/>
    </location>
</feature>
<gene>
    <name evidence="3" type="ORF">AK812_SmicGene17495</name>
</gene>
<sequence>MNPPPLMNILLVLMASSLILISCIAQHLRPVAALLQERVRLIFLKQFEHFLVLTFSYKAGSDFWAGDYAGDWETPWLQEYAEISAVAALRAAWCELKAPERRYREIGEGRRELCSSETSSNRPATAVLEASRAGFSSFEMEVVEVVEDLIESLTPTSPADPLADQALDGPPEREAAAAAPEESRCKSEMEVARTDPYLDLYPWEDVVIIVSDDEEDSGAEELETAIQDSGAEELERAIQESLRGVLIPLGAFKDRVLMFAEEEPPLPSAAEPSQQEGLPTRPATAEGSQASPRRRTTPVLRLDARPKAAPSTGPMTSEESPMRTRSTSSSTSRPDPLEVDPETIWRSGGESALQTHGWRRVPSSRFPGRSEFVHESGAVRTDSGKEDRQLQTAISASLRAGAAAAAAARESPEDAELDRAIAMSLATAEQEEQHRQLAGPSSSAEADQQQSQASSSQSEWRQAPGASDELVSFLVEMGFEAEDASRELMASANDLEIVLGRLAPVRGDKVLWVVGAERPSANWLEGGKAMAATGRGCAFSCSRAREVLKDRAA</sequence>
<keyword evidence="4" id="KW-1185">Reference proteome</keyword>
<evidence type="ECO:0000313" key="4">
    <source>
        <dbReference type="Proteomes" id="UP000186817"/>
    </source>
</evidence>
<dbReference type="Pfam" id="PF23625">
    <property type="entry name" value="UIM_2"/>
    <property type="match status" value="4"/>
</dbReference>
<dbReference type="PROSITE" id="PS50330">
    <property type="entry name" value="UIM"/>
    <property type="match status" value="1"/>
</dbReference>
<dbReference type="CDD" id="cd14270">
    <property type="entry name" value="UBA"/>
    <property type="match status" value="1"/>
</dbReference>
<evidence type="ECO:0000313" key="3">
    <source>
        <dbReference type="EMBL" id="OLP99903.1"/>
    </source>
</evidence>
<dbReference type="InterPro" id="IPR003903">
    <property type="entry name" value="UIM_dom"/>
</dbReference>
<evidence type="ECO:0000256" key="1">
    <source>
        <dbReference type="SAM" id="MobiDB-lite"/>
    </source>
</evidence>
<evidence type="ECO:0000256" key="2">
    <source>
        <dbReference type="SAM" id="SignalP"/>
    </source>
</evidence>
<feature type="chain" id="PRO_5013226220" description="UBA domain-containing protein" evidence="2">
    <location>
        <begin position="26"/>
        <end position="553"/>
    </location>
</feature>
<dbReference type="SMART" id="SM00726">
    <property type="entry name" value="UIM"/>
    <property type="match status" value="3"/>
</dbReference>
<reference evidence="3 4" key="1">
    <citation type="submission" date="2016-02" db="EMBL/GenBank/DDBJ databases">
        <title>Genome analysis of coral dinoflagellate symbionts highlights evolutionary adaptations to a symbiotic lifestyle.</title>
        <authorList>
            <person name="Aranda M."/>
            <person name="Li Y."/>
            <person name="Liew Y.J."/>
            <person name="Baumgarten S."/>
            <person name="Simakov O."/>
            <person name="Wilson M."/>
            <person name="Piel J."/>
            <person name="Ashoor H."/>
            <person name="Bougouffa S."/>
            <person name="Bajic V.B."/>
            <person name="Ryu T."/>
            <person name="Ravasi T."/>
            <person name="Bayer T."/>
            <person name="Micklem G."/>
            <person name="Kim H."/>
            <person name="Bhak J."/>
            <person name="Lajeunesse T.C."/>
            <person name="Voolstra C.R."/>
        </authorList>
    </citation>
    <scope>NUCLEOTIDE SEQUENCE [LARGE SCALE GENOMIC DNA]</scope>
    <source>
        <strain evidence="3 4">CCMP2467</strain>
    </source>
</reference>
<name>A0A1Q9DXJ4_SYMMI</name>
<feature type="compositionally biased region" description="Low complexity" evidence="1">
    <location>
        <begin position="441"/>
        <end position="459"/>
    </location>
</feature>
<comment type="caution">
    <text evidence="3">The sequence shown here is derived from an EMBL/GenBank/DDBJ whole genome shotgun (WGS) entry which is preliminary data.</text>
</comment>
<dbReference type="Gene3D" id="1.10.8.10">
    <property type="entry name" value="DNA helicase RuvA subunit, C-terminal domain"/>
    <property type="match status" value="1"/>
</dbReference>
<keyword evidence="2" id="KW-0732">Signal</keyword>
<feature type="region of interest" description="Disordered" evidence="1">
    <location>
        <begin position="154"/>
        <end position="190"/>
    </location>
</feature>
<evidence type="ECO:0008006" key="5">
    <source>
        <dbReference type="Google" id="ProtNLM"/>
    </source>
</evidence>
<feature type="region of interest" description="Disordered" evidence="1">
    <location>
        <begin position="427"/>
        <end position="463"/>
    </location>
</feature>
<dbReference type="AlphaFoldDB" id="A0A1Q9DXJ4"/>
<proteinExistence type="predicted"/>
<dbReference type="EMBL" id="LSRX01000346">
    <property type="protein sequence ID" value="OLP99903.1"/>
    <property type="molecule type" value="Genomic_DNA"/>
</dbReference>
<protein>
    <recommendedName>
        <fullName evidence="5">UBA domain-containing protein</fullName>
    </recommendedName>
</protein>
<feature type="signal peptide" evidence="2">
    <location>
        <begin position="1"/>
        <end position="25"/>
    </location>
</feature>
<feature type="compositionally biased region" description="Low complexity" evidence="1">
    <location>
        <begin position="316"/>
        <end position="334"/>
    </location>
</feature>
<feature type="region of interest" description="Disordered" evidence="1">
    <location>
        <begin position="264"/>
        <end position="389"/>
    </location>
</feature>